<comment type="caution">
    <text evidence="3">The sequence shown here is derived from an EMBL/GenBank/DDBJ whole genome shotgun (WGS) entry which is preliminary data.</text>
</comment>
<feature type="transmembrane region" description="Helical" evidence="2">
    <location>
        <begin position="49"/>
        <end position="68"/>
    </location>
</feature>
<dbReference type="Pfam" id="PF07801">
    <property type="entry name" value="DUF1647"/>
    <property type="match status" value="1"/>
</dbReference>
<dbReference type="EMBL" id="BMAT01007441">
    <property type="protein sequence ID" value="GFR64383.1"/>
    <property type="molecule type" value="Genomic_DNA"/>
</dbReference>
<feature type="region of interest" description="Disordered" evidence="1">
    <location>
        <begin position="1"/>
        <end position="41"/>
    </location>
</feature>
<name>A0AAV4EV95_9GAST</name>
<evidence type="ECO:0000313" key="3">
    <source>
        <dbReference type="EMBL" id="GFR64383.1"/>
    </source>
</evidence>
<gene>
    <name evidence="3" type="ORF">ElyMa_003631000</name>
</gene>
<evidence type="ECO:0000256" key="2">
    <source>
        <dbReference type="SAM" id="Phobius"/>
    </source>
</evidence>
<dbReference type="InterPro" id="IPR012444">
    <property type="entry name" value="DUF1647"/>
</dbReference>
<feature type="compositionally biased region" description="Low complexity" evidence="1">
    <location>
        <begin position="21"/>
        <end position="41"/>
    </location>
</feature>
<organism evidence="3 4">
    <name type="scientific">Elysia marginata</name>
    <dbReference type="NCBI Taxonomy" id="1093978"/>
    <lineage>
        <taxon>Eukaryota</taxon>
        <taxon>Metazoa</taxon>
        <taxon>Spiralia</taxon>
        <taxon>Lophotrochozoa</taxon>
        <taxon>Mollusca</taxon>
        <taxon>Gastropoda</taxon>
        <taxon>Heterobranchia</taxon>
        <taxon>Euthyneura</taxon>
        <taxon>Panpulmonata</taxon>
        <taxon>Sacoglossa</taxon>
        <taxon>Placobranchoidea</taxon>
        <taxon>Plakobranchidae</taxon>
        <taxon>Elysia</taxon>
    </lineage>
</organism>
<accession>A0AAV4EV95</accession>
<evidence type="ECO:0000256" key="1">
    <source>
        <dbReference type="SAM" id="MobiDB-lite"/>
    </source>
</evidence>
<sequence length="454" mass="51992">MKTNSFLLKHTNGPPPPPPTTTTTTTTRQQQQGQQQQQLQRQQQRKTKYALLFFALVVCFYLGLVRFIRLHNAYRPLPASKAKDIWSDACPSWPPPSNSGQVNQTLQFTGSEPSQETADMLTRILRERLESVKDKKMPDFSKACDVNSPDLPACTSYNCKDKISTSLEERVNDVLKSPELQLTNEHRAAIAAFSKMFPTNDIIIVSATSSNHFGETQKMFKSLHEEVYPRLKHFSVVLVDIGLTEMERKRAEEKCKCHVVRFPYHLFPAHVKVNNCYSFKPLSVLAAIQKARRMVIWQDSSVRWTSGIEHIMQRAELYGSQIIRYEGSARVTAHTLRQPFDYMKREVCAFTTFPEIEACAQIHKNDPVTLRLVLEPWARCGLERCCICPVSPGPVLPCVKKIAQHRCQRFDQSALTMVLARLLDKDFQKLVMPNEFEQKPILYKLGGDELHGYF</sequence>
<keyword evidence="4" id="KW-1185">Reference proteome</keyword>
<keyword evidence="2" id="KW-1133">Transmembrane helix</keyword>
<reference evidence="3 4" key="1">
    <citation type="journal article" date="2021" name="Elife">
        <title>Chloroplast acquisition without the gene transfer in kleptoplastic sea slugs, Plakobranchus ocellatus.</title>
        <authorList>
            <person name="Maeda T."/>
            <person name="Takahashi S."/>
            <person name="Yoshida T."/>
            <person name="Shimamura S."/>
            <person name="Takaki Y."/>
            <person name="Nagai Y."/>
            <person name="Toyoda A."/>
            <person name="Suzuki Y."/>
            <person name="Arimoto A."/>
            <person name="Ishii H."/>
            <person name="Satoh N."/>
            <person name="Nishiyama T."/>
            <person name="Hasebe M."/>
            <person name="Maruyama T."/>
            <person name="Minagawa J."/>
            <person name="Obokata J."/>
            <person name="Shigenobu S."/>
        </authorList>
    </citation>
    <scope>NUCLEOTIDE SEQUENCE [LARGE SCALE GENOMIC DNA]</scope>
</reference>
<dbReference type="Proteomes" id="UP000762676">
    <property type="component" value="Unassembled WGS sequence"/>
</dbReference>
<keyword evidence="2" id="KW-0812">Transmembrane</keyword>
<keyword evidence="2" id="KW-0472">Membrane</keyword>
<dbReference type="PANTHER" id="PTHR31389">
    <property type="entry name" value="LD39211P"/>
    <property type="match status" value="1"/>
</dbReference>
<protein>
    <submittedName>
        <fullName evidence="3">MetK_1 protein</fullName>
    </submittedName>
</protein>
<dbReference type="PANTHER" id="PTHR31389:SF4">
    <property type="entry name" value="LD39211P"/>
    <property type="match status" value="1"/>
</dbReference>
<proteinExistence type="predicted"/>
<dbReference type="AlphaFoldDB" id="A0AAV4EV95"/>
<evidence type="ECO:0000313" key="4">
    <source>
        <dbReference type="Proteomes" id="UP000762676"/>
    </source>
</evidence>